<keyword evidence="3 7" id="KW-0813">Transport</keyword>
<evidence type="ECO:0000256" key="7">
    <source>
        <dbReference type="RuleBase" id="RU368015"/>
    </source>
</evidence>
<dbReference type="Gene3D" id="1.10.3730.20">
    <property type="match status" value="1"/>
</dbReference>
<evidence type="ECO:0000313" key="8">
    <source>
        <dbReference type="EMBL" id="OTG07696.1"/>
    </source>
</evidence>
<sequence length="412" mass="45756">MIYITLFATYLTSFPLLPNSNQLFVFFLPNLTAISWRTHLIPAPERGCITIARFDKMETGIISNQQELNSDKMSNSMKKALLVLNCVMLGIGNCGGPMVQRLYFVKGGSRIWISSWLLTAGWPILFIPLICSLLYKRRNGSQETKLFSLKPPVFFSCVTLGVLTGLDDYLAAYGVSRLPVSTSALIMSTQLVFTAGFAFLLVKQKFSPFTINAVFLISIGAMVLALHSSTDRPDHESSIKYYEGFFMTLGAAVLYGFILPSIELTFKRAKQPITYSLAMEMQIVISFFATAFCTIGMLINGDFEAIPQEARNFELGEVTYYVILSINSLLWQFFFLGAIGVIFCASSLLSGIIIATLLPVTESLAVLIFHDRFQVEKGISLALSLWGFISYFYGELIHVKKMKAGLEVGSTP</sequence>
<evidence type="ECO:0000256" key="5">
    <source>
        <dbReference type="ARBA" id="ARBA00022989"/>
    </source>
</evidence>
<dbReference type="GO" id="GO:0015211">
    <property type="term" value="F:purine nucleoside transmembrane transporter activity"/>
    <property type="evidence" value="ECO:0007669"/>
    <property type="project" value="UniProtKB-UniRule"/>
</dbReference>
<dbReference type="OMA" id="WNEARAK"/>
<evidence type="ECO:0000256" key="1">
    <source>
        <dbReference type="ARBA" id="ARBA00004141"/>
    </source>
</evidence>
<evidence type="ECO:0000256" key="2">
    <source>
        <dbReference type="ARBA" id="ARBA00006213"/>
    </source>
</evidence>
<comment type="similarity">
    <text evidence="2 7">Belongs to the purine permeases (TC 2.A.7.14) family.</text>
</comment>
<dbReference type="PANTHER" id="PTHR31376:SF105">
    <property type="entry name" value="PURINE PERMEASE-RELATED"/>
    <property type="match status" value="1"/>
</dbReference>
<keyword evidence="5 7" id="KW-1133">Transmembrane helix</keyword>
<keyword evidence="9" id="KW-1185">Reference proteome</keyword>
<dbReference type="GO" id="GO:0016020">
    <property type="term" value="C:membrane"/>
    <property type="evidence" value="ECO:0007669"/>
    <property type="project" value="UniProtKB-SubCell"/>
</dbReference>
<dbReference type="GO" id="GO:0022857">
    <property type="term" value="F:transmembrane transporter activity"/>
    <property type="evidence" value="ECO:0000318"/>
    <property type="project" value="GO_Central"/>
</dbReference>
<dbReference type="EMBL" id="CM007900">
    <property type="protein sequence ID" value="OTG07696.1"/>
    <property type="molecule type" value="Genomic_DNA"/>
</dbReference>
<feature type="transmembrane region" description="Helical" evidence="7">
    <location>
        <begin position="375"/>
        <end position="393"/>
    </location>
</feature>
<evidence type="ECO:0000256" key="4">
    <source>
        <dbReference type="ARBA" id="ARBA00022692"/>
    </source>
</evidence>
<proteinExistence type="inferred from homology"/>
<dbReference type="InterPro" id="IPR030182">
    <property type="entry name" value="PUP_plant"/>
</dbReference>
<dbReference type="STRING" id="4232.A0A251TAV5"/>
<dbReference type="InterPro" id="IPR037185">
    <property type="entry name" value="EmrE-like"/>
</dbReference>
<dbReference type="PANTHER" id="PTHR31376">
    <property type="entry name" value="OS09G0467300 PROTEIN-RELATED"/>
    <property type="match status" value="1"/>
</dbReference>
<feature type="transmembrane region" description="Helical" evidence="7">
    <location>
        <begin position="348"/>
        <end position="369"/>
    </location>
</feature>
<dbReference type="InParanoid" id="A0A251TAV5"/>
<dbReference type="AlphaFoldDB" id="A0A251TAV5"/>
<comment type="subcellular location">
    <subcellularLocation>
        <location evidence="1 7">Membrane</location>
        <topology evidence="1 7">Multi-pass membrane protein</topology>
    </subcellularLocation>
</comment>
<feature type="transmembrane region" description="Helical" evidence="7">
    <location>
        <begin position="111"/>
        <end position="135"/>
    </location>
</feature>
<feature type="transmembrane region" description="Helical" evidence="7">
    <location>
        <begin position="209"/>
        <end position="229"/>
    </location>
</feature>
<feature type="transmembrane region" description="Helical" evidence="7">
    <location>
        <begin position="241"/>
        <end position="262"/>
    </location>
</feature>
<organism evidence="8 9">
    <name type="scientific">Helianthus annuus</name>
    <name type="common">Common sunflower</name>
    <dbReference type="NCBI Taxonomy" id="4232"/>
    <lineage>
        <taxon>Eukaryota</taxon>
        <taxon>Viridiplantae</taxon>
        <taxon>Streptophyta</taxon>
        <taxon>Embryophyta</taxon>
        <taxon>Tracheophyta</taxon>
        <taxon>Spermatophyta</taxon>
        <taxon>Magnoliopsida</taxon>
        <taxon>eudicotyledons</taxon>
        <taxon>Gunneridae</taxon>
        <taxon>Pentapetalae</taxon>
        <taxon>asterids</taxon>
        <taxon>campanulids</taxon>
        <taxon>Asterales</taxon>
        <taxon>Asteraceae</taxon>
        <taxon>Asteroideae</taxon>
        <taxon>Heliantheae alliance</taxon>
        <taxon>Heliantheae</taxon>
        <taxon>Helianthus</taxon>
    </lineage>
</organism>
<dbReference type="SUPFAM" id="SSF103481">
    <property type="entry name" value="Multidrug resistance efflux transporter EmrE"/>
    <property type="match status" value="1"/>
</dbReference>
<keyword evidence="6 7" id="KW-0472">Membrane</keyword>
<feature type="transmembrane region" description="Helical" evidence="7">
    <location>
        <begin position="283"/>
        <end position="300"/>
    </location>
</feature>
<gene>
    <name evidence="8" type="ORF">HannXRQ_Chr11g0333361</name>
</gene>
<name>A0A251TAV5_HELAN</name>
<feature type="transmembrane region" description="Helical" evidence="7">
    <location>
        <begin position="320"/>
        <end position="343"/>
    </location>
</feature>
<feature type="transmembrane region" description="Helical" evidence="7">
    <location>
        <begin position="147"/>
        <end position="166"/>
    </location>
</feature>
<evidence type="ECO:0000256" key="3">
    <source>
        <dbReference type="ARBA" id="ARBA00022448"/>
    </source>
</evidence>
<protein>
    <recommendedName>
        <fullName evidence="7">Probable purine permease</fullName>
    </recommendedName>
</protein>
<keyword evidence="4 7" id="KW-0812">Transmembrane</keyword>
<reference evidence="9" key="1">
    <citation type="journal article" date="2017" name="Nature">
        <title>The sunflower genome provides insights into oil metabolism, flowering and Asterid evolution.</title>
        <authorList>
            <person name="Badouin H."/>
            <person name="Gouzy J."/>
            <person name="Grassa C.J."/>
            <person name="Murat F."/>
            <person name="Staton S.E."/>
            <person name="Cottret L."/>
            <person name="Lelandais-Briere C."/>
            <person name="Owens G.L."/>
            <person name="Carrere S."/>
            <person name="Mayjonade B."/>
            <person name="Legrand L."/>
            <person name="Gill N."/>
            <person name="Kane N.C."/>
            <person name="Bowers J.E."/>
            <person name="Hubner S."/>
            <person name="Bellec A."/>
            <person name="Berard A."/>
            <person name="Berges H."/>
            <person name="Blanchet N."/>
            <person name="Boniface M.C."/>
            <person name="Brunel D."/>
            <person name="Catrice O."/>
            <person name="Chaidir N."/>
            <person name="Claudel C."/>
            <person name="Donnadieu C."/>
            <person name="Faraut T."/>
            <person name="Fievet G."/>
            <person name="Helmstetter N."/>
            <person name="King M."/>
            <person name="Knapp S.J."/>
            <person name="Lai Z."/>
            <person name="Le Paslier M.C."/>
            <person name="Lippi Y."/>
            <person name="Lorenzon L."/>
            <person name="Mandel J.R."/>
            <person name="Marage G."/>
            <person name="Marchand G."/>
            <person name="Marquand E."/>
            <person name="Bret-Mestries E."/>
            <person name="Morien E."/>
            <person name="Nambeesan S."/>
            <person name="Nguyen T."/>
            <person name="Pegot-Espagnet P."/>
            <person name="Pouilly N."/>
            <person name="Raftis F."/>
            <person name="Sallet E."/>
            <person name="Schiex T."/>
            <person name="Thomas J."/>
            <person name="Vandecasteele C."/>
            <person name="Vares D."/>
            <person name="Vear F."/>
            <person name="Vautrin S."/>
            <person name="Crespi M."/>
            <person name="Mangin B."/>
            <person name="Burke J.M."/>
            <person name="Salse J."/>
            <person name="Munos S."/>
            <person name="Vincourt P."/>
            <person name="Rieseberg L.H."/>
            <person name="Langlade N.B."/>
        </authorList>
    </citation>
    <scope>NUCLEOTIDE SEQUENCE [LARGE SCALE GENOMIC DNA]</scope>
    <source>
        <strain evidence="9">cv. SF193</strain>
    </source>
</reference>
<feature type="transmembrane region" description="Helical" evidence="7">
    <location>
        <begin position="178"/>
        <end position="202"/>
    </location>
</feature>
<dbReference type="Proteomes" id="UP000215914">
    <property type="component" value="Chromosome 11"/>
</dbReference>
<dbReference type="Pfam" id="PF16913">
    <property type="entry name" value="PUNUT"/>
    <property type="match status" value="1"/>
</dbReference>
<dbReference type="GO" id="GO:0005345">
    <property type="term" value="F:purine nucleobase transmembrane transporter activity"/>
    <property type="evidence" value="ECO:0007669"/>
    <property type="project" value="UniProtKB-UniRule"/>
</dbReference>
<evidence type="ECO:0000256" key="6">
    <source>
        <dbReference type="ARBA" id="ARBA00023136"/>
    </source>
</evidence>
<feature type="transmembrane region" description="Helical" evidence="7">
    <location>
        <begin position="80"/>
        <end position="99"/>
    </location>
</feature>
<accession>A0A251TAV5</accession>
<evidence type="ECO:0000313" key="9">
    <source>
        <dbReference type="Proteomes" id="UP000215914"/>
    </source>
</evidence>